<reference evidence="1 2" key="1">
    <citation type="journal article" date="2022" name="Arch. Microbiol.">
        <title>Paraburkholderia bengalensis sp. nov. isolated from roots of Oryza sativa, IR64.</title>
        <authorList>
            <person name="Nag P."/>
            <person name="Mondal N."/>
            <person name="Sarkar J."/>
            <person name="Das S."/>
        </authorList>
    </citation>
    <scope>NUCLEOTIDE SEQUENCE [LARGE SCALE GENOMIC DNA]</scope>
    <source>
        <strain evidence="1 2">IR64_4_BI</strain>
    </source>
</reference>
<proteinExistence type="predicted"/>
<sequence length="93" mass="10308">MLTLVGVGRNSRHMHVQLRTARQTDTRKGRQFKLFAQQAKLDLTCAPSVLRDLHSGRRNGAQKQVPMALAKVGACCQTPTEQSHANFSYTTGK</sequence>
<evidence type="ECO:0000313" key="2">
    <source>
        <dbReference type="Proteomes" id="UP001386437"/>
    </source>
</evidence>
<gene>
    <name evidence="1" type="ORF">H3V53_42315</name>
</gene>
<dbReference type="RefSeq" id="WP_336602990.1">
    <property type="nucleotide sequence ID" value="NZ_JACFYJ010000229.1"/>
</dbReference>
<keyword evidence="2" id="KW-1185">Reference proteome</keyword>
<dbReference type="Proteomes" id="UP001386437">
    <property type="component" value="Unassembled WGS sequence"/>
</dbReference>
<name>A0ABU8J6U5_9BURK</name>
<evidence type="ECO:0000313" key="1">
    <source>
        <dbReference type="EMBL" id="MEI6003466.1"/>
    </source>
</evidence>
<dbReference type="EMBL" id="JACFYJ010000229">
    <property type="protein sequence ID" value="MEI6003466.1"/>
    <property type="molecule type" value="Genomic_DNA"/>
</dbReference>
<organism evidence="1 2">
    <name type="scientific">Paraburkholderia bengalensis</name>
    <dbReference type="NCBI Taxonomy" id="2747562"/>
    <lineage>
        <taxon>Bacteria</taxon>
        <taxon>Pseudomonadati</taxon>
        <taxon>Pseudomonadota</taxon>
        <taxon>Betaproteobacteria</taxon>
        <taxon>Burkholderiales</taxon>
        <taxon>Burkholderiaceae</taxon>
        <taxon>Paraburkholderia</taxon>
    </lineage>
</organism>
<comment type="caution">
    <text evidence="1">The sequence shown here is derived from an EMBL/GenBank/DDBJ whole genome shotgun (WGS) entry which is preliminary data.</text>
</comment>
<evidence type="ECO:0008006" key="3">
    <source>
        <dbReference type="Google" id="ProtNLM"/>
    </source>
</evidence>
<accession>A0ABU8J6U5</accession>
<protein>
    <recommendedName>
        <fullName evidence="3">Transposase</fullName>
    </recommendedName>
</protein>